<gene>
    <name evidence="1" type="ORF">FEM48_Zijuj09G0148500</name>
</gene>
<proteinExistence type="predicted"/>
<reference evidence="1" key="1">
    <citation type="journal article" date="2021" name="Front. Plant Sci.">
        <title>Chromosome-Scale Genome Assembly for Chinese Sour Jujube and Insights Into Its Genome Evolution and Domestication Signature.</title>
        <authorList>
            <person name="Shen L.-Y."/>
            <person name="Luo H."/>
            <person name="Wang X.-L."/>
            <person name="Wang X.-M."/>
            <person name="Qiu X.-J."/>
            <person name="Liu H."/>
            <person name="Zhou S.-S."/>
            <person name="Jia K.-H."/>
            <person name="Nie S."/>
            <person name="Bao Y.-T."/>
            <person name="Zhang R.-G."/>
            <person name="Yun Q.-Z."/>
            <person name="Chai Y.-H."/>
            <person name="Lu J.-Y."/>
            <person name="Li Y."/>
            <person name="Zhao S.-W."/>
            <person name="Mao J.-F."/>
            <person name="Jia S.-G."/>
            <person name="Mao Y.-M."/>
        </authorList>
    </citation>
    <scope>NUCLEOTIDE SEQUENCE</scope>
    <source>
        <strain evidence="1">AT0</strain>
        <tissue evidence="1">Leaf</tissue>
    </source>
</reference>
<protein>
    <submittedName>
        <fullName evidence="1">Uncharacterized protein</fullName>
    </submittedName>
</protein>
<organism evidence="1 2">
    <name type="scientific">Ziziphus jujuba var. spinosa</name>
    <dbReference type="NCBI Taxonomy" id="714518"/>
    <lineage>
        <taxon>Eukaryota</taxon>
        <taxon>Viridiplantae</taxon>
        <taxon>Streptophyta</taxon>
        <taxon>Embryophyta</taxon>
        <taxon>Tracheophyta</taxon>
        <taxon>Spermatophyta</taxon>
        <taxon>Magnoliopsida</taxon>
        <taxon>eudicotyledons</taxon>
        <taxon>Gunneridae</taxon>
        <taxon>Pentapetalae</taxon>
        <taxon>rosids</taxon>
        <taxon>fabids</taxon>
        <taxon>Rosales</taxon>
        <taxon>Rhamnaceae</taxon>
        <taxon>Paliureae</taxon>
        <taxon>Ziziphus</taxon>
    </lineage>
</organism>
<name>A0A978UTM1_ZIZJJ</name>
<evidence type="ECO:0000313" key="1">
    <source>
        <dbReference type="EMBL" id="KAH7518221.1"/>
    </source>
</evidence>
<comment type="caution">
    <text evidence="1">The sequence shown here is derived from an EMBL/GenBank/DDBJ whole genome shotgun (WGS) entry which is preliminary data.</text>
</comment>
<evidence type="ECO:0000313" key="2">
    <source>
        <dbReference type="Proteomes" id="UP000813462"/>
    </source>
</evidence>
<sequence>MREELTVARFVANLLVMSSSILARAFVQSSFETRGLQLNLQSNQSLTPIDVLPDIGVSSPIVDVVLVGKDLLFITLPPKFGHDEYNSYVDFNLWDLEKVDLRKFDVDSALSRTSGFGAADEREWRFWKYVEEAEFGLGLPIHMVCGI</sequence>
<dbReference type="AlphaFoldDB" id="A0A978UTM1"/>
<dbReference type="Proteomes" id="UP000813462">
    <property type="component" value="Unassembled WGS sequence"/>
</dbReference>
<accession>A0A978UTM1</accession>
<dbReference type="EMBL" id="JAEACU010000009">
    <property type="protein sequence ID" value="KAH7518221.1"/>
    <property type="molecule type" value="Genomic_DNA"/>
</dbReference>